<evidence type="ECO:0000259" key="1">
    <source>
        <dbReference type="Pfam" id="PF11074"/>
    </source>
</evidence>
<dbReference type="Proteomes" id="UP000289497">
    <property type="component" value="Chromosome"/>
</dbReference>
<protein>
    <submittedName>
        <fullName evidence="2">Domain of uncharacterized function(DUF2779)</fullName>
    </submittedName>
</protein>
<gene>
    <name evidence="2" type="ORF">NCTC10179_00059</name>
</gene>
<accession>A0A449B5M4</accession>
<reference evidence="2 3" key="1">
    <citation type="submission" date="2019-01" db="EMBL/GenBank/DDBJ databases">
        <authorList>
            <consortium name="Pathogen Informatics"/>
        </authorList>
    </citation>
    <scope>NUCLEOTIDE SEQUENCE [LARGE SCALE GENOMIC DNA]</scope>
    <source>
        <strain evidence="2 3">NCTC10179</strain>
    </source>
</reference>
<dbReference type="RefSeq" id="WP_051616945.1">
    <property type="nucleotide sequence ID" value="NZ_LR215039.1"/>
</dbReference>
<evidence type="ECO:0000313" key="2">
    <source>
        <dbReference type="EMBL" id="VEU75903.1"/>
    </source>
</evidence>
<dbReference type="OrthoDB" id="9783873at2"/>
<feature type="domain" description="DUF2779" evidence="1">
    <location>
        <begin position="473"/>
        <end position="612"/>
    </location>
</feature>
<organism evidence="2 3">
    <name type="scientific">Mycoplasmopsis columboralis</name>
    <dbReference type="NCBI Taxonomy" id="171282"/>
    <lineage>
        <taxon>Bacteria</taxon>
        <taxon>Bacillati</taxon>
        <taxon>Mycoplasmatota</taxon>
        <taxon>Mycoplasmoidales</taxon>
        <taxon>Metamycoplasmataceae</taxon>
        <taxon>Mycoplasmopsis</taxon>
    </lineage>
</organism>
<sequence length="778" mass="91444">MSKIIKWSFFKRVFWNNPALLWVGANLEKVLNENFEYQWHKQRVITEEENELFGDDNDEEIPDFDFGEMLELENSNQTTSINNIDLIAVQNFRKLKEGAIDFYAKKYNIQASEIFYIPTNLEVTQKVNLTKDLISNNSIRLIVDAHFGYLHQGISEKFLYVSDCFLYDKELAKMSLLGYSAKSPIENFYKFFYLVNVAKKENLIKDASLIIIDPVVNLLRNTKVKEIKFSESFSGHVAKSLPAKNSKLSFANNFYRQVLARTGDSSLFLNTLNYDLSSFSFYKVAINKELLLPTFKTDLLDDLPEDLHNYHQNKLKDNFKVLFTAKDNTKSITFKPINWYFSLIDRAYEKFGENVDYKAISFFATLDFSNEENIRILDYFVSDTLEIAHAQKQEIFFPNYLMSNEEKLAILTYVYGIEQWNISKTFFGALKLKYTKYEDIQKAAQLSCNLVNFFNVGVLNVIKSLHVKNKRVIWYDYEGFSDLFPILDTSKSYEQIVSQVSIIETINGEQTNINNYVVDTKNVSLKDLVKLIQIIYSNHADLFVVYNKTYENTRNSEIYNLVQTQIQNNPNGEFAKWFASENLTLDLFKQMIWHINNHTIDLYDCFKYRNLIKNSPEYASDDNLLSFKVENSKIISTQDVKKINVDLKYKTFVFLDKLLLQGSIKKVEKFITYHKLNLKTLITPYSELVIQKGTMAMNEAMLRYHDFTGDSNWKQIEHNLKLYCENDVRAMIMVYEFVMELVRSVFPEIDTYEYQMENENFYYNIENNKLIIKRINNE</sequence>
<dbReference type="NCBIfam" id="NF045869">
    <property type="entry name" value="UU173_fam"/>
    <property type="match status" value="1"/>
</dbReference>
<dbReference type="Pfam" id="PF11074">
    <property type="entry name" value="DUF2779"/>
    <property type="match status" value="1"/>
</dbReference>
<dbReference type="InterPro" id="IPR021301">
    <property type="entry name" value="DUF2779"/>
</dbReference>
<name>A0A449B5M4_9BACT</name>
<dbReference type="AlphaFoldDB" id="A0A449B5M4"/>
<proteinExistence type="predicted"/>
<dbReference type="EMBL" id="LR215039">
    <property type="protein sequence ID" value="VEU75903.1"/>
    <property type="molecule type" value="Genomic_DNA"/>
</dbReference>
<evidence type="ECO:0000313" key="3">
    <source>
        <dbReference type="Proteomes" id="UP000289497"/>
    </source>
</evidence>
<keyword evidence="3" id="KW-1185">Reference proteome</keyword>
<dbReference type="KEGG" id="mcou:NCTC10179_00059"/>